<dbReference type="EMBL" id="KV425888">
    <property type="protein sequence ID" value="KZW02490.1"/>
    <property type="molecule type" value="Genomic_DNA"/>
</dbReference>
<organism evidence="1 2">
    <name type="scientific">Exidia glandulosa HHB12029</name>
    <dbReference type="NCBI Taxonomy" id="1314781"/>
    <lineage>
        <taxon>Eukaryota</taxon>
        <taxon>Fungi</taxon>
        <taxon>Dikarya</taxon>
        <taxon>Basidiomycota</taxon>
        <taxon>Agaricomycotina</taxon>
        <taxon>Agaricomycetes</taxon>
        <taxon>Auriculariales</taxon>
        <taxon>Exidiaceae</taxon>
        <taxon>Exidia</taxon>
    </lineage>
</organism>
<dbReference type="AlphaFoldDB" id="A0A166BMN1"/>
<dbReference type="Proteomes" id="UP000077266">
    <property type="component" value="Unassembled WGS sequence"/>
</dbReference>
<dbReference type="InterPro" id="IPR009097">
    <property type="entry name" value="Cyclic_Pdiesterase"/>
</dbReference>
<protein>
    <recommendedName>
        <fullName evidence="3">LigT-like protein</fullName>
    </recommendedName>
</protein>
<dbReference type="InParanoid" id="A0A166BMN1"/>
<name>A0A166BMN1_EXIGL</name>
<sequence length="287" mass="32231">MSESTDLNGLNPAVAGPLNPFEALLDTVDGDSNQIQRTYQSHRIQRNLKQKVALLSSEFKGLNVDTILKQLLEDPNYVDPRNSFTLWARPTSSVKALVDQIQVKLKALAPHLWFMPLEHLHTTVLEIIHSVPLERVEAVVSLLGKSGAKAAVRLASKPARLIRPMLSIDDSAVALTFLPDISDYTYHHLRRDAWERMKAAGVLVESRYIAPSAHITIARFIVQDDHRTGALMESWVRGLEDINEWLRRDYEDIEWIVGAEQGLILRKGRVWYGGGGETVIQGEPVAF</sequence>
<dbReference type="STRING" id="1314781.A0A166BMN1"/>
<gene>
    <name evidence="1" type="ORF">EXIGLDRAFT_637515</name>
</gene>
<keyword evidence="2" id="KW-1185">Reference proteome</keyword>
<proteinExistence type="predicted"/>
<evidence type="ECO:0000313" key="2">
    <source>
        <dbReference type="Proteomes" id="UP000077266"/>
    </source>
</evidence>
<reference evidence="1 2" key="1">
    <citation type="journal article" date="2016" name="Mol. Biol. Evol.">
        <title>Comparative Genomics of Early-Diverging Mushroom-Forming Fungi Provides Insights into the Origins of Lignocellulose Decay Capabilities.</title>
        <authorList>
            <person name="Nagy L.G."/>
            <person name="Riley R."/>
            <person name="Tritt A."/>
            <person name="Adam C."/>
            <person name="Daum C."/>
            <person name="Floudas D."/>
            <person name="Sun H."/>
            <person name="Yadav J.S."/>
            <person name="Pangilinan J."/>
            <person name="Larsson K.H."/>
            <person name="Matsuura K."/>
            <person name="Barry K."/>
            <person name="Labutti K."/>
            <person name="Kuo R."/>
            <person name="Ohm R.A."/>
            <person name="Bhattacharya S.S."/>
            <person name="Shirouzu T."/>
            <person name="Yoshinaga Y."/>
            <person name="Martin F.M."/>
            <person name="Grigoriev I.V."/>
            <person name="Hibbett D.S."/>
        </authorList>
    </citation>
    <scope>NUCLEOTIDE SEQUENCE [LARGE SCALE GENOMIC DNA]</scope>
    <source>
        <strain evidence="1 2">HHB12029</strain>
    </source>
</reference>
<evidence type="ECO:0008006" key="3">
    <source>
        <dbReference type="Google" id="ProtNLM"/>
    </source>
</evidence>
<dbReference type="OrthoDB" id="2967263at2759"/>
<dbReference type="Gene3D" id="3.90.1140.10">
    <property type="entry name" value="Cyclic phosphodiesterase"/>
    <property type="match status" value="1"/>
</dbReference>
<dbReference type="SUPFAM" id="SSF55144">
    <property type="entry name" value="LigT-like"/>
    <property type="match status" value="1"/>
</dbReference>
<accession>A0A166BMN1</accession>
<evidence type="ECO:0000313" key="1">
    <source>
        <dbReference type="EMBL" id="KZW02490.1"/>
    </source>
</evidence>